<evidence type="ECO:0000313" key="1">
    <source>
        <dbReference type="EMBL" id="ABC20105.1"/>
    </source>
</evidence>
<name>Q2RHI4_MOOTA</name>
<dbReference type="EnsemblBacteria" id="ABC20105">
    <property type="protein sequence ID" value="ABC20105"/>
    <property type="gene ID" value="Moth_1805"/>
</dbReference>
<sequence length="170" mass="19427">MRVNSEWVKQGYADSTNSRALHDWFDYCARNSMPYIVVWRKKKYAKVTSDLITVEPDGCLNETGYLEVARLYYLYGVGKDDYFGTILTQAEVPLKYADEYAAKLVAILSNPANRKTLDNEYTGSLVRSFIEDIRHTLDKREWQVACRTKTPLIDLGWRVADGRLVKGGAA</sequence>
<dbReference type="HOGENOM" id="CLU_1568983_0_0_9"/>
<dbReference type="KEGG" id="mta:Moth_1805"/>
<protein>
    <submittedName>
        <fullName evidence="1">Uncharacterized protein</fullName>
    </submittedName>
</protein>
<gene>
    <name evidence="1" type="ordered locus">Moth_1805</name>
</gene>
<accession>Q2RHI4</accession>
<proteinExistence type="predicted"/>
<dbReference type="EMBL" id="CP000232">
    <property type="protein sequence ID" value="ABC20105.1"/>
    <property type="molecule type" value="Genomic_DNA"/>
</dbReference>
<organism evidence="1">
    <name type="scientific">Moorella thermoacetica (strain ATCC 39073 / JCM 9320)</name>
    <dbReference type="NCBI Taxonomy" id="264732"/>
    <lineage>
        <taxon>Bacteria</taxon>
        <taxon>Bacillati</taxon>
        <taxon>Bacillota</taxon>
        <taxon>Clostridia</taxon>
        <taxon>Neomoorellales</taxon>
        <taxon>Neomoorellaceae</taxon>
        <taxon>Neomoorella</taxon>
    </lineage>
</organism>
<reference evidence="1" key="1">
    <citation type="submission" date="2005-12" db="EMBL/GenBank/DDBJ databases">
        <title>Complete sequence of Moorella thermoacetica ATCC 39073.</title>
        <authorList>
            <consortium name="US DOE Joint Genome Institute"/>
            <person name="Copeland A."/>
            <person name="Lucas S."/>
            <person name="Lapidus A."/>
            <person name="Barry K."/>
            <person name="Detter J.C."/>
            <person name="Glavina T."/>
            <person name="Hammon N."/>
            <person name="Israni S."/>
            <person name="Pitluck S."/>
            <person name="Chertkov O."/>
            <person name="Saunders E.H."/>
            <person name="Brettin T."/>
            <person name="Bruce D."/>
            <person name="Han C."/>
            <person name="Tapia R."/>
            <person name="Gilna P."/>
            <person name="Schmutz J."/>
            <person name="Larimer F."/>
            <person name="Land M."/>
            <person name="Kyrpides N."/>
            <person name="Anderson I."/>
            <person name="Richardson P."/>
            <person name="Ragsdale S."/>
        </authorList>
    </citation>
    <scope>NUCLEOTIDE SEQUENCE</scope>
    <source>
        <strain evidence="1">ATCC 39073</strain>
    </source>
</reference>
<dbReference type="AlphaFoldDB" id="Q2RHI4"/>